<feature type="coiled-coil region" evidence="1">
    <location>
        <begin position="63"/>
        <end position="94"/>
    </location>
</feature>
<dbReference type="Gene3D" id="3.40.50.300">
    <property type="entry name" value="P-loop containing nucleotide triphosphate hydrolases"/>
    <property type="match status" value="1"/>
</dbReference>
<dbReference type="EMBL" id="CAMKVN010000992">
    <property type="protein sequence ID" value="CAI2172892.1"/>
    <property type="molecule type" value="Genomic_DNA"/>
</dbReference>
<comment type="caution">
    <text evidence="2">The sequence shown here is derived from an EMBL/GenBank/DDBJ whole genome shotgun (WGS) entry which is preliminary data.</text>
</comment>
<dbReference type="AlphaFoldDB" id="A0A9W4WR77"/>
<evidence type="ECO:0000256" key="1">
    <source>
        <dbReference type="SAM" id="Coils"/>
    </source>
</evidence>
<gene>
    <name evidence="2" type="ORF">FWILDA_LOCUS5810</name>
</gene>
<feature type="non-terminal residue" evidence="2">
    <location>
        <position position="219"/>
    </location>
</feature>
<dbReference type="Proteomes" id="UP001153678">
    <property type="component" value="Unassembled WGS sequence"/>
</dbReference>
<proteinExistence type="predicted"/>
<organism evidence="2 3">
    <name type="scientific">Funneliformis geosporum</name>
    <dbReference type="NCBI Taxonomy" id="1117311"/>
    <lineage>
        <taxon>Eukaryota</taxon>
        <taxon>Fungi</taxon>
        <taxon>Fungi incertae sedis</taxon>
        <taxon>Mucoromycota</taxon>
        <taxon>Glomeromycotina</taxon>
        <taxon>Glomeromycetes</taxon>
        <taxon>Glomerales</taxon>
        <taxon>Glomeraceae</taxon>
        <taxon>Funneliformis</taxon>
    </lineage>
</organism>
<dbReference type="InterPro" id="IPR027417">
    <property type="entry name" value="P-loop_NTPase"/>
</dbReference>
<dbReference type="SUPFAM" id="SSF52540">
    <property type="entry name" value="P-loop containing nucleoside triphosphate hydrolases"/>
    <property type="match status" value="1"/>
</dbReference>
<sequence>KLSTNQLLMRELNKKRKISPLKKLFPELVNYLPIWLTTPEVIASITNRREVTFDFLIFDEASQVLLEKKQEEEEKLLNEAEKDINLEIDDLEKNSNLLTYAKKYARNRGKLTLLYHYRSKYPELIDFSNQAFYNGILQIVSASELRKKEDTLPIEYHHQDKGCWINNENEVEARYIANLLRTLPKDKEVGIITFNVKQKDLLIDLIGEENNMSSQKDSK</sequence>
<keyword evidence="1" id="KW-0175">Coiled coil</keyword>
<name>A0A9W4WR77_9GLOM</name>
<keyword evidence="3" id="KW-1185">Reference proteome</keyword>
<evidence type="ECO:0000313" key="3">
    <source>
        <dbReference type="Proteomes" id="UP001153678"/>
    </source>
</evidence>
<evidence type="ECO:0000313" key="2">
    <source>
        <dbReference type="EMBL" id="CAI2172892.1"/>
    </source>
</evidence>
<accession>A0A9W4WR77</accession>
<protein>
    <submittedName>
        <fullName evidence="2">12069_t:CDS:1</fullName>
    </submittedName>
</protein>
<reference evidence="2" key="1">
    <citation type="submission" date="2022-08" db="EMBL/GenBank/DDBJ databases">
        <authorList>
            <person name="Kallberg Y."/>
            <person name="Tangrot J."/>
            <person name="Rosling A."/>
        </authorList>
    </citation>
    <scope>NUCLEOTIDE SEQUENCE</scope>
    <source>
        <strain evidence="2">Wild A</strain>
    </source>
</reference>